<dbReference type="OrthoDB" id="331021at2157"/>
<protein>
    <recommendedName>
        <fullName evidence="3">DUF7344 domain-containing protein</fullName>
    </recommendedName>
</protein>
<keyword evidence="2" id="KW-0472">Membrane</keyword>
<evidence type="ECO:0000259" key="3">
    <source>
        <dbReference type="Pfam" id="PF24035"/>
    </source>
</evidence>
<feature type="transmembrane region" description="Helical" evidence="2">
    <location>
        <begin position="156"/>
        <end position="175"/>
    </location>
</feature>
<evidence type="ECO:0000313" key="5">
    <source>
        <dbReference type="Proteomes" id="UP000198876"/>
    </source>
</evidence>
<feature type="domain" description="DUF7344" evidence="3">
    <location>
        <begin position="26"/>
        <end position="102"/>
    </location>
</feature>
<dbReference type="RefSeq" id="WP_092891321.1">
    <property type="nucleotide sequence ID" value="NZ_FOOQ01000002.1"/>
</dbReference>
<evidence type="ECO:0000256" key="2">
    <source>
        <dbReference type="SAM" id="Phobius"/>
    </source>
</evidence>
<dbReference type="Pfam" id="PF24035">
    <property type="entry name" value="DUF7344"/>
    <property type="match status" value="1"/>
</dbReference>
<dbReference type="STRING" id="553467.SAMN04488063_1762"/>
<keyword evidence="5" id="KW-1185">Reference proteome</keyword>
<name>A0A1I2RAL4_9EURY</name>
<dbReference type="InterPro" id="IPR055768">
    <property type="entry name" value="DUF7344"/>
</dbReference>
<accession>A0A1I2RAL4</accession>
<reference evidence="5" key="1">
    <citation type="submission" date="2016-10" db="EMBL/GenBank/DDBJ databases">
        <authorList>
            <person name="Varghese N."/>
            <person name="Submissions S."/>
        </authorList>
    </citation>
    <scope>NUCLEOTIDE SEQUENCE [LARGE SCALE GENOMIC DNA]</scope>
    <source>
        <strain evidence="5">CGMCC 1.7739</strain>
    </source>
</reference>
<dbReference type="Proteomes" id="UP000198876">
    <property type="component" value="Unassembled WGS sequence"/>
</dbReference>
<dbReference type="EMBL" id="FOOQ01000002">
    <property type="protein sequence ID" value="SFG34836.1"/>
    <property type="molecule type" value="Genomic_DNA"/>
</dbReference>
<evidence type="ECO:0000313" key="4">
    <source>
        <dbReference type="EMBL" id="SFG34836.1"/>
    </source>
</evidence>
<dbReference type="InterPro" id="IPR036388">
    <property type="entry name" value="WH-like_DNA-bd_sf"/>
</dbReference>
<organism evidence="4 5">
    <name type="scientific">Halopelagius inordinatus</name>
    <dbReference type="NCBI Taxonomy" id="553467"/>
    <lineage>
        <taxon>Archaea</taxon>
        <taxon>Methanobacteriati</taxon>
        <taxon>Methanobacteriota</taxon>
        <taxon>Stenosarchaea group</taxon>
        <taxon>Halobacteria</taxon>
        <taxon>Halobacteriales</taxon>
        <taxon>Haloferacaceae</taxon>
    </lineage>
</organism>
<feature type="region of interest" description="Disordered" evidence="1">
    <location>
        <begin position="1"/>
        <end position="24"/>
    </location>
</feature>
<dbReference type="AlphaFoldDB" id="A0A1I2RAL4"/>
<dbReference type="Gene3D" id="1.10.10.10">
    <property type="entry name" value="Winged helix-like DNA-binding domain superfamily/Winged helix DNA-binding domain"/>
    <property type="match status" value="1"/>
</dbReference>
<keyword evidence="2" id="KW-1133">Transmembrane helix</keyword>
<sequence>MSAGGVESRGATDDGDGETLGEAEIHDVLRNDRRRLVIERLREESGEESVADLAELIASIESGESPPPRNVRQSVYVSLHQTHLPKLDDLGIVTYDDDEKRVAIAEGAEEVAVYMEVVPKYGISWAEYYLGLGVLGLLSVLGNGVGVPTLSALDPTYVAAAFLALVVLSAAYQLLEQRSSLLHRLRE</sequence>
<keyword evidence="2" id="KW-0812">Transmembrane</keyword>
<evidence type="ECO:0000256" key="1">
    <source>
        <dbReference type="SAM" id="MobiDB-lite"/>
    </source>
</evidence>
<proteinExistence type="predicted"/>
<feature type="transmembrane region" description="Helical" evidence="2">
    <location>
        <begin position="128"/>
        <end position="150"/>
    </location>
</feature>
<gene>
    <name evidence="4" type="ORF">SAMN04488063_1762</name>
</gene>